<feature type="transmembrane region" description="Helical" evidence="1">
    <location>
        <begin position="6"/>
        <end position="22"/>
    </location>
</feature>
<accession>A0A2S9GT26</accession>
<dbReference type="InterPro" id="IPR008473">
    <property type="entry name" value="Phage_holin_3_7"/>
</dbReference>
<dbReference type="Pfam" id="PF05449">
    <property type="entry name" value="Phage_holin_3_7"/>
    <property type="match status" value="1"/>
</dbReference>
<feature type="transmembrane region" description="Helical" evidence="1">
    <location>
        <begin position="34"/>
        <end position="54"/>
    </location>
</feature>
<dbReference type="EMBL" id="PUGF01000034">
    <property type="protein sequence ID" value="PRC90870.1"/>
    <property type="molecule type" value="Genomic_DNA"/>
</dbReference>
<organism evidence="2 3">
    <name type="scientific">Solimicrobium silvestre</name>
    <dbReference type="NCBI Taxonomy" id="2099400"/>
    <lineage>
        <taxon>Bacteria</taxon>
        <taxon>Pseudomonadati</taxon>
        <taxon>Pseudomonadota</taxon>
        <taxon>Betaproteobacteria</taxon>
        <taxon>Burkholderiales</taxon>
        <taxon>Oxalobacteraceae</taxon>
        <taxon>Solimicrobium</taxon>
    </lineage>
</organism>
<name>A0A2S9GT26_9BURK</name>
<evidence type="ECO:0000313" key="2">
    <source>
        <dbReference type="EMBL" id="PRC90870.1"/>
    </source>
</evidence>
<feature type="transmembrane region" description="Helical" evidence="1">
    <location>
        <begin position="60"/>
        <end position="77"/>
    </location>
</feature>
<keyword evidence="1" id="KW-1133">Transmembrane helix</keyword>
<keyword evidence="3" id="KW-1185">Reference proteome</keyword>
<keyword evidence="1" id="KW-0472">Membrane</keyword>
<gene>
    <name evidence="2" type="ORF">S2091_4451</name>
</gene>
<keyword evidence="1" id="KW-0812">Transmembrane</keyword>
<comment type="caution">
    <text evidence="2">The sequence shown here is derived from an EMBL/GenBank/DDBJ whole genome shotgun (WGS) entry which is preliminary data.</text>
</comment>
<sequence>MTKLLMLITLLSYIGTCARLLSYRRGLGNYRLKISLAAWCLILFTGTNAIDILLHPHAVSFGNAGIAVTLFLLVWRARGNVASITRSDP</sequence>
<reference evidence="2 3" key="1">
    <citation type="submission" date="2018-02" db="EMBL/GenBank/DDBJ databases">
        <title>Solimicrobium silvestre gen. nov., sp. nov., isolated from alpine forest soil.</title>
        <authorList>
            <person name="Margesin R."/>
            <person name="Albuquerque L."/>
            <person name="Zhang D.-C."/>
            <person name="Froufe H.J.C."/>
            <person name="Severino R."/>
            <person name="Roxo I."/>
            <person name="Egas C."/>
            <person name="Da Costa M.S."/>
        </authorList>
    </citation>
    <scope>NUCLEOTIDE SEQUENCE [LARGE SCALE GENOMIC DNA]</scope>
    <source>
        <strain evidence="2 3">S20-91</strain>
    </source>
</reference>
<dbReference type="AlphaFoldDB" id="A0A2S9GT26"/>
<evidence type="ECO:0000256" key="1">
    <source>
        <dbReference type="SAM" id="Phobius"/>
    </source>
</evidence>
<dbReference type="OrthoDB" id="8778746at2"/>
<protein>
    <recommendedName>
        <fullName evidence="4">3TM holin, Phage_holin_3</fullName>
    </recommendedName>
</protein>
<evidence type="ECO:0008006" key="4">
    <source>
        <dbReference type="Google" id="ProtNLM"/>
    </source>
</evidence>
<evidence type="ECO:0000313" key="3">
    <source>
        <dbReference type="Proteomes" id="UP000237839"/>
    </source>
</evidence>
<proteinExistence type="predicted"/>
<dbReference type="Proteomes" id="UP000237839">
    <property type="component" value="Unassembled WGS sequence"/>
</dbReference>
<dbReference type="RefSeq" id="WP_105534177.1">
    <property type="nucleotide sequence ID" value="NZ_PUGF01000034.1"/>
</dbReference>